<accession>A0ABR5Y4G9</accession>
<keyword evidence="3" id="KW-1185">Reference proteome</keyword>
<dbReference type="CDD" id="cd04181">
    <property type="entry name" value="NTP_transferase"/>
    <property type="match status" value="1"/>
</dbReference>
<comment type="caution">
    <text evidence="2">The sequence shown here is derived from an EMBL/GenBank/DDBJ whole genome shotgun (WGS) entry which is preliminary data.</text>
</comment>
<feature type="domain" description="Nucleotidyl transferase" evidence="1">
    <location>
        <begin position="2"/>
        <end position="234"/>
    </location>
</feature>
<dbReference type="PANTHER" id="PTHR22572">
    <property type="entry name" value="SUGAR-1-PHOSPHATE GUANYL TRANSFERASE"/>
    <property type="match status" value="1"/>
</dbReference>
<sequence>MKALLLAGGLGTRLRPITNTVPKCLVQLGEQTLIDYWFELLLKGGVEQVLVNTHYLADAVRSHIAKSRWRDRIQLVHEEVLLGTGGTILANARFFDNSTFLVAHADNLTCFDLDAFKQAHEYRPGGRETIGTMMTFDTDSPETCGIVECDAIGLVRAFHEKVKNPPGNRANGAVYIYEPDLIDLLAKTGQQEIDLSTEILPSLMGKLATFHNDCYLRDIGSLSSLEKARYDIANSKMFSGLVSS</sequence>
<evidence type="ECO:0000313" key="3">
    <source>
        <dbReference type="Proteomes" id="UP000076167"/>
    </source>
</evidence>
<keyword evidence="2" id="KW-0808">Transferase</keyword>
<proteinExistence type="predicted"/>
<evidence type="ECO:0000313" key="2">
    <source>
        <dbReference type="EMBL" id="KZD05696.1"/>
    </source>
</evidence>
<dbReference type="EMBL" id="LPXL01000010">
    <property type="protein sequence ID" value="KZD05696.1"/>
    <property type="molecule type" value="Genomic_DNA"/>
</dbReference>
<dbReference type="GO" id="GO:0016779">
    <property type="term" value="F:nucleotidyltransferase activity"/>
    <property type="evidence" value="ECO:0007669"/>
    <property type="project" value="UniProtKB-KW"/>
</dbReference>
<dbReference type="RefSeq" id="WP_063093191.1">
    <property type="nucleotide sequence ID" value="NZ_JAINWB010000019.1"/>
</dbReference>
<dbReference type="Pfam" id="PF00483">
    <property type="entry name" value="NTP_transferase"/>
    <property type="match status" value="1"/>
</dbReference>
<protein>
    <submittedName>
        <fullName evidence="2">Mannose-1-phosphate guanylyltransferase</fullName>
    </submittedName>
</protein>
<gene>
    <name evidence="2" type="ORF">AUP40_11860</name>
</gene>
<name>A0ABR5Y4G9_9PROT</name>
<dbReference type="Gene3D" id="3.90.550.10">
    <property type="entry name" value="Spore Coat Polysaccharide Biosynthesis Protein SpsA, Chain A"/>
    <property type="match status" value="1"/>
</dbReference>
<dbReference type="SUPFAM" id="SSF53448">
    <property type="entry name" value="Nucleotide-diphospho-sugar transferases"/>
    <property type="match status" value="1"/>
</dbReference>
<dbReference type="InterPro" id="IPR050486">
    <property type="entry name" value="Mannose-1P_guanyltransferase"/>
</dbReference>
<dbReference type="InterPro" id="IPR029044">
    <property type="entry name" value="Nucleotide-diphossugar_trans"/>
</dbReference>
<dbReference type="Proteomes" id="UP000076167">
    <property type="component" value="Unassembled WGS sequence"/>
</dbReference>
<keyword evidence="2" id="KW-0548">Nucleotidyltransferase</keyword>
<evidence type="ECO:0000259" key="1">
    <source>
        <dbReference type="Pfam" id="PF00483"/>
    </source>
</evidence>
<dbReference type="InterPro" id="IPR005835">
    <property type="entry name" value="NTP_transferase_dom"/>
</dbReference>
<organism evidence="2 3">
    <name type="scientific">Thalassospira xiamenensis</name>
    <dbReference type="NCBI Taxonomy" id="220697"/>
    <lineage>
        <taxon>Bacteria</taxon>
        <taxon>Pseudomonadati</taxon>
        <taxon>Pseudomonadota</taxon>
        <taxon>Alphaproteobacteria</taxon>
        <taxon>Rhodospirillales</taxon>
        <taxon>Thalassospiraceae</taxon>
        <taxon>Thalassospira</taxon>
    </lineage>
</organism>
<reference evidence="2 3" key="1">
    <citation type="submission" date="2015-12" db="EMBL/GenBank/DDBJ databases">
        <title>Genome sequence of Thalassospira xiamenensis MCCC 1A03005.</title>
        <authorList>
            <person name="Lu L."/>
            <person name="Lai Q."/>
            <person name="Shao Z."/>
            <person name="Qian P."/>
        </authorList>
    </citation>
    <scope>NUCLEOTIDE SEQUENCE [LARGE SCALE GENOMIC DNA]</scope>
    <source>
        <strain evidence="2 3">MCCC 1A03005</strain>
    </source>
</reference>